<dbReference type="Pfam" id="PF13673">
    <property type="entry name" value="Acetyltransf_10"/>
    <property type="match status" value="1"/>
</dbReference>
<proteinExistence type="predicted"/>
<dbReference type="InterPro" id="IPR000182">
    <property type="entry name" value="GNAT_dom"/>
</dbReference>
<dbReference type="SUPFAM" id="SSF55729">
    <property type="entry name" value="Acyl-CoA N-acyltransferases (Nat)"/>
    <property type="match status" value="1"/>
</dbReference>
<evidence type="ECO:0000256" key="2">
    <source>
        <dbReference type="ARBA" id="ARBA00022649"/>
    </source>
</evidence>
<comment type="catalytic activity">
    <reaction evidence="5">
        <text>glycyl-tRNA(Gly) + acetyl-CoA = N-acetylglycyl-tRNA(Gly) + CoA + H(+)</text>
        <dbReference type="Rhea" id="RHEA:81867"/>
        <dbReference type="Rhea" id="RHEA-COMP:9683"/>
        <dbReference type="Rhea" id="RHEA-COMP:19766"/>
        <dbReference type="ChEBI" id="CHEBI:15378"/>
        <dbReference type="ChEBI" id="CHEBI:57287"/>
        <dbReference type="ChEBI" id="CHEBI:57288"/>
        <dbReference type="ChEBI" id="CHEBI:78522"/>
        <dbReference type="ChEBI" id="CHEBI:232036"/>
    </reaction>
</comment>
<dbReference type="Gene3D" id="3.40.630.30">
    <property type="match status" value="1"/>
</dbReference>
<evidence type="ECO:0000256" key="4">
    <source>
        <dbReference type="ARBA" id="ARBA00023315"/>
    </source>
</evidence>
<evidence type="ECO:0000256" key="1">
    <source>
        <dbReference type="ARBA" id="ARBA00022491"/>
    </source>
</evidence>
<organism evidence="7 8">
    <name type="scientific">Fibrobacter succinogenes (strain ATCC 19169 / S85)</name>
    <dbReference type="NCBI Taxonomy" id="59374"/>
    <lineage>
        <taxon>Bacteria</taxon>
        <taxon>Pseudomonadati</taxon>
        <taxon>Fibrobacterota</taxon>
        <taxon>Fibrobacteria</taxon>
        <taxon>Fibrobacterales</taxon>
        <taxon>Fibrobacteraceae</taxon>
        <taxon>Fibrobacter</taxon>
    </lineage>
</organism>
<evidence type="ECO:0000259" key="6">
    <source>
        <dbReference type="Pfam" id="PF13673"/>
    </source>
</evidence>
<dbReference type="EMBL" id="CP001792">
    <property type="protein sequence ID" value="ACX75995.1"/>
    <property type="molecule type" value="Genomic_DNA"/>
</dbReference>
<feature type="domain" description="N-acetyltransferase" evidence="6">
    <location>
        <begin position="108"/>
        <end position="167"/>
    </location>
</feature>
<gene>
    <name evidence="7" type="ordered locus">Fisuc_2409</name>
</gene>
<dbReference type="PANTHER" id="PTHR36449">
    <property type="entry name" value="ACETYLTRANSFERASE-RELATED"/>
    <property type="match status" value="1"/>
</dbReference>
<evidence type="ECO:0000313" key="8">
    <source>
        <dbReference type="Proteomes" id="UP000001497"/>
    </source>
</evidence>
<reference evidence="7" key="1">
    <citation type="submission" date="2009-10" db="EMBL/GenBank/DDBJ databases">
        <title>Complete sequence of Fibrobacter succinogenes subsp. succinogenes S85.</title>
        <authorList>
            <consortium name="US DOE Joint Genome Institute"/>
            <person name="Lucas S."/>
            <person name="Copeland A."/>
            <person name="Lapidus A."/>
            <person name="Glavina del Rio T."/>
            <person name="Tice H."/>
            <person name="Bruce D."/>
            <person name="Goodwin L."/>
            <person name="Pitluck S."/>
            <person name="Chertkov O."/>
            <person name="Detter J.C."/>
            <person name="Han C."/>
            <person name="Tapia R."/>
            <person name="Larimer F."/>
            <person name="Land M."/>
            <person name="Hauser L."/>
            <person name="Kyrpides N."/>
            <person name="Mikhailova N."/>
            <person name="Weimer P.J."/>
            <person name="Stevenson D.M."/>
            <person name="Boyum J."/>
            <person name="Brumm P.I."/>
            <person name="Mead D."/>
        </authorList>
    </citation>
    <scope>NUCLEOTIDE SEQUENCE [LARGE SCALE GENOMIC DNA]</scope>
    <source>
        <strain evidence="7">S85</strain>
    </source>
</reference>
<dbReference type="InterPro" id="IPR016181">
    <property type="entry name" value="Acyl_CoA_acyltransferase"/>
</dbReference>
<protein>
    <submittedName>
        <fullName evidence="7">GCN5-related N-acetyltransferase</fullName>
    </submittedName>
</protein>
<keyword evidence="3" id="KW-0808">Transferase</keyword>
<evidence type="ECO:0000256" key="5">
    <source>
        <dbReference type="ARBA" id="ARBA00049880"/>
    </source>
</evidence>
<evidence type="ECO:0000313" key="7">
    <source>
        <dbReference type="EMBL" id="ACX75995.1"/>
    </source>
</evidence>
<evidence type="ECO:0000256" key="3">
    <source>
        <dbReference type="ARBA" id="ARBA00022679"/>
    </source>
</evidence>
<sequence length="187" mass="21557">MFPKSVNSNYPLKFIRLDPTNGVKAFDCGDKDLNDFILNRAPEFQKYLLSVSYACVDVDDASKVYAYCSLANDKVAVGDFKDKTEFNRFRKKQGFPNEKRLKSYPAVKLCRMGVDESAKGRQIGTTVLDYIKSMFVFENKTGCRFLTVDAYLKAVPFYEKNGFRFMNIEDDDPHTRLMYFDLMDLVA</sequence>
<dbReference type="Proteomes" id="UP000001497">
    <property type="component" value="Chromosome"/>
</dbReference>
<accession>A0ABN3Z001</accession>
<keyword evidence="4" id="KW-0012">Acyltransferase</keyword>
<keyword evidence="2" id="KW-1277">Toxin-antitoxin system</keyword>
<keyword evidence="8" id="KW-1185">Reference proteome</keyword>
<dbReference type="PANTHER" id="PTHR36449:SF1">
    <property type="entry name" value="ACETYLTRANSFERASE"/>
    <property type="match status" value="1"/>
</dbReference>
<name>A0ABN3Z001_FIBSS</name>
<keyword evidence="1" id="KW-0678">Repressor</keyword>